<sequence>MGHKKGTVTAAGAVVLRENKGVTEVLVVRRPAYKDWSLPKGKPKTDEDLPATAVREVLEETGVTVTLGQPVKRTRYKLDKQTKVVHWWVGRVVSERRRRPDKEVEKAVWMSVEKAEKKLSYADEVEVLHRALELPCGGTLLVVRHGKAMLRKHWSGTDAKRPLSARGRRQAKRLPALLAAFGTSELVSSSSTRCLQTLQPAAEAAKLPLAGISLLSEEEAEGHEKQVRAFMRELAHQAGREHSAIAVCGHRPVLPDMREGIGVADAAMLTGETLVVHLDEQGEVLSTETHKSAF</sequence>
<proteinExistence type="predicted"/>
<protein>
    <submittedName>
        <fullName evidence="3">NUDIX domain-containing protein</fullName>
    </submittedName>
</protein>
<organism evidence="3 4">
    <name type="scientific">Luteococcus peritonei</name>
    <dbReference type="NCBI Taxonomy" id="88874"/>
    <lineage>
        <taxon>Bacteria</taxon>
        <taxon>Bacillati</taxon>
        <taxon>Actinomycetota</taxon>
        <taxon>Actinomycetes</taxon>
        <taxon>Propionibacteriales</taxon>
        <taxon>Propionibacteriaceae</taxon>
        <taxon>Luteococcus</taxon>
    </lineage>
</organism>
<accession>A0ABW4RXQ9</accession>
<evidence type="ECO:0000256" key="1">
    <source>
        <dbReference type="ARBA" id="ARBA00022801"/>
    </source>
</evidence>
<evidence type="ECO:0000259" key="2">
    <source>
        <dbReference type="PROSITE" id="PS51462"/>
    </source>
</evidence>
<dbReference type="SMART" id="SM00855">
    <property type="entry name" value="PGAM"/>
    <property type="match status" value="1"/>
</dbReference>
<dbReference type="Proteomes" id="UP001597326">
    <property type="component" value="Unassembled WGS sequence"/>
</dbReference>
<dbReference type="SUPFAM" id="SSF53254">
    <property type="entry name" value="Phosphoglycerate mutase-like"/>
    <property type="match status" value="1"/>
</dbReference>
<dbReference type="InterPro" id="IPR051325">
    <property type="entry name" value="Nudix_hydrolase_domain"/>
</dbReference>
<gene>
    <name evidence="3" type="ORF">ACFSCS_11930</name>
</gene>
<dbReference type="InterPro" id="IPR020084">
    <property type="entry name" value="NUDIX_hydrolase_CS"/>
</dbReference>
<keyword evidence="1" id="KW-0378">Hydrolase</keyword>
<comment type="caution">
    <text evidence="3">The sequence shown here is derived from an EMBL/GenBank/DDBJ whole genome shotgun (WGS) entry which is preliminary data.</text>
</comment>
<dbReference type="Gene3D" id="3.40.50.1240">
    <property type="entry name" value="Phosphoglycerate mutase-like"/>
    <property type="match status" value="1"/>
</dbReference>
<name>A0ABW4RXQ9_9ACTN</name>
<dbReference type="CDD" id="cd07067">
    <property type="entry name" value="HP_PGM_like"/>
    <property type="match status" value="1"/>
</dbReference>
<dbReference type="InterPro" id="IPR015797">
    <property type="entry name" value="NUDIX_hydrolase-like_dom_sf"/>
</dbReference>
<dbReference type="PANTHER" id="PTHR21340">
    <property type="entry name" value="DIADENOSINE 5,5-P1,P4-TETRAPHOSPHATE PYROPHOSPHOHYDROLASE MUTT"/>
    <property type="match status" value="1"/>
</dbReference>
<dbReference type="InterPro" id="IPR029033">
    <property type="entry name" value="His_PPase_superfam"/>
</dbReference>
<dbReference type="CDD" id="cd03673">
    <property type="entry name" value="NUDIX_Ap6A_hydrolase"/>
    <property type="match status" value="1"/>
</dbReference>
<dbReference type="InterPro" id="IPR000086">
    <property type="entry name" value="NUDIX_hydrolase_dom"/>
</dbReference>
<dbReference type="RefSeq" id="WP_343874573.1">
    <property type="nucleotide sequence ID" value="NZ_BAAAIX010000026.1"/>
</dbReference>
<dbReference type="Pfam" id="PF00293">
    <property type="entry name" value="NUDIX"/>
    <property type="match status" value="1"/>
</dbReference>
<dbReference type="Pfam" id="PF00300">
    <property type="entry name" value="His_Phos_1"/>
    <property type="match status" value="1"/>
</dbReference>
<dbReference type="PROSITE" id="PS00893">
    <property type="entry name" value="NUDIX_BOX"/>
    <property type="match status" value="1"/>
</dbReference>
<evidence type="ECO:0000313" key="4">
    <source>
        <dbReference type="Proteomes" id="UP001597326"/>
    </source>
</evidence>
<dbReference type="Gene3D" id="3.90.79.10">
    <property type="entry name" value="Nucleoside Triphosphate Pyrophosphohydrolase"/>
    <property type="match status" value="1"/>
</dbReference>
<dbReference type="EMBL" id="JBHUFZ010000028">
    <property type="protein sequence ID" value="MFD1890885.1"/>
    <property type="molecule type" value="Genomic_DNA"/>
</dbReference>
<feature type="domain" description="Nudix hydrolase" evidence="2">
    <location>
        <begin position="6"/>
        <end position="132"/>
    </location>
</feature>
<keyword evidence="4" id="KW-1185">Reference proteome</keyword>
<dbReference type="PANTHER" id="PTHR21340:SF0">
    <property type="entry name" value="BIS(5'-NUCLEOSYL)-TETRAPHOSPHATASE [ASYMMETRICAL]"/>
    <property type="match status" value="1"/>
</dbReference>
<evidence type="ECO:0000313" key="3">
    <source>
        <dbReference type="EMBL" id="MFD1890885.1"/>
    </source>
</evidence>
<reference evidence="4" key="1">
    <citation type="journal article" date="2019" name="Int. J. Syst. Evol. Microbiol.">
        <title>The Global Catalogue of Microorganisms (GCM) 10K type strain sequencing project: providing services to taxonomists for standard genome sequencing and annotation.</title>
        <authorList>
            <consortium name="The Broad Institute Genomics Platform"/>
            <consortium name="The Broad Institute Genome Sequencing Center for Infectious Disease"/>
            <person name="Wu L."/>
            <person name="Ma J."/>
        </authorList>
    </citation>
    <scope>NUCLEOTIDE SEQUENCE [LARGE SCALE GENOMIC DNA]</scope>
    <source>
        <strain evidence="4">CAIM 431</strain>
    </source>
</reference>
<dbReference type="SUPFAM" id="SSF55811">
    <property type="entry name" value="Nudix"/>
    <property type="match status" value="1"/>
</dbReference>
<dbReference type="InterPro" id="IPR013078">
    <property type="entry name" value="His_Pase_superF_clade-1"/>
</dbReference>
<dbReference type="PROSITE" id="PS51462">
    <property type="entry name" value="NUDIX"/>
    <property type="match status" value="1"/>
</dbReference>